<gene>
    <name evidence="3" type="ORF">A6A03_12410</name>
</gene>
<comment type="similarity">
    <text evidence="1">Belongs to the universal stress protein A family.</text>
</comment>
<dbReference type="PANTHER" id="PTHR46268:SF6">
    <property type="entry name" value="UNIVERSAL STRESS PROTEIN UP12"/>
    <property type="match status" value="1"/>
</dbReference>
<proteinExistence type="inferred from homology"/>
<evidence type="ECO:0000313" key="3">
    <source>
        <dbReference type="EMBL" id="OAN46468.1"/>
    </source>
</evidence>
<dbReference type="RefSeq" id="WP_066785768.1">
    <property type="nucleotide sequence ID" value="NZ_LWQS01000044.1"/>
</dbReference>
<reference evidence="3 4" key="1">
    <citation type="submission" date="2016-04" db="EMBL/GenBank/DDBJ databases">
        <title>Chloroflexus islandicus sp. nov., a thermophilic filamentous anoxygenic phototrophic bacterium from geyser Strokkur (Iceland).</title>
        <authorList>
            <person name="Gaisin V.A."/>
            <person name="Kalashnikov A.M."/>
            <person name="Sukhacheva M.V."/>
            <person name="Grouzdev D.S."/>
            <person name="Ivanov T.M."/>
            <person name="Kuznetsov B."/>
            <person name="Gorlenko V.M."/>
        </authorList>
    </citation>
    <scope>NUCLEOTIDE SEQUENCE [LARGE SCALE GENOMIC DNA]</scope>
    <source>
        <strain evidence="4">isl-2</strain>
    </source>
</reference>
<dbReference type="Gene3D" id="3.40.50.620">
    <property type="entry name" value="HUPs"/>
    <property type="match status" value="2"/>
</dbReference>
<feature type="domain" description="UspA" evidence="2">
    <location>
        <begin position="157"/>
        <end position="289"/>
    </location>
</feature>
<protein>
    <submittedName>
        <fullName evidence="3">Universal stress protein UspA</fullName>
    </submittedName>
</protein>
<organism evidence="3 4">
    <name type="scientific">Chloroflexus islandicus</name>
    <dbReference type="NCBI Taxonomy" id="1707952"/>
    <lineage>
        <taxon>Bacteria</taxon>
        <taxon>Bacillati</taxon>
        <taxon>Chloroflexota</taxon>
        <taxon>Chloroflexia</taxon>
        <taxon>Chloroflexales</taxon>
        <taxon>Chloroflexineae</taxon>
        <taxon>Chloroflexaceae</taxon>
        <taxon>Chloroflexus</taxon>
    </lineage>
</organism>
<dbReference type="PANTHER" id="PTHR46268">
    <property type="entry name" value="STRESS RESPONSE PROTEIN NHAX"/>
    <property type="match status" value="1"/>
</dbReference>
<evidence type="ECO:0000256" key="1">
    <source>
        <dbReference type="ARBA" id="ARBA00008791"/>
    </source>
</evidence>
<sequence length="290" mass="31399">MFRTILVPLDGSPVGEQALAAAARLARAVHATVHLVHVHYPNSLTPIVIETLPIIDAELQSLATQHEQFYLEQIAAAPVMQGIHTVTTLLEGEIAETLAAHAQAIQANLIVMTTHGWSGFEHFWLGSVAESLLRMTHTPLWLMRPGEPAQRAAQPLRRILVPLDGSALSEQVLPHAQALASLDGARLILARVMARRRRSDEPSDAEQKQQIEAYLQEIANRLEAQGVPADIAVGAAEQPARALLTLSRELQVDAIALATRGQGGWQRIMVGSTADKVIRASPIPVLAVRP</sequence>
<dbReference type="InterPro" id="IPR006016">
    <property type="entry name" value="UspA"/>
</dbReference>
<comment type="caution">
    <text evidence="3">The sequence shown here is derived from an EMBL/GenBank/DDBJ whole genome shotgun (WGS) entry which is preliminary data.</text>
</comment>
<accession>A0A178MEI0</accession>
<evidence type="ECO:0000313" key="4">
    <source>
        <dbReference type="Proteomes" id="UP000078287"/>
    </source>
</evidence>
<evidence type="ECO:0000259" key="2">
    <source>
        <dbReference type="Pfam" id="PF00582"/>
    </source>
</evidence>
<dbReference type="EMBL" id="LWQS01000044">
    <property type="protein sequence ID" value="OAN46468.1"/>
    <property type="molecule type" value="Genomic_DNA"/>
</dbReference>
<dbReference type="Pfam" id="PF00582">
    <property type="entry name" value="Usp"/>
    <property type="match status" value="2"/>
</dbReference>
<dbReference type="PRINTS" id="PR01438">
    <property type="entry name" value="UNVRSLSTRESS"/>
</dbReference>
<dbReference type="CDD" id="cd00293">
    <property type="entry name" value="USP-like"/>
    <property type="match status" value="2"/>
</dbReference>
<dbReference type="AlphaFoldDB" id="A0A178MEI0"/>
<dbReference type="STRING" id="1707952.A6A03_12410"/>
<keyword evidence="4" id="KW-1185">Reference proteome</keyword>
<feature type="domain" description="UspA" evidence="2">
    <location>
        <begin position="1"/>
        <end position="143"/>
    </location>
</feature>
<dbReference type="Proteomes" id="UP000078287">
    <property type="component" value="Unassembled WGS sequence"/>
</dbReference>
<dbReference type="InterPro" id="IPR014729">
    <property type="entry name" value="Rossmann-like_a/b/a_fold"/>
</dbReference>
<name>A0A178MEI0_9CHLR</name>
<dbReference type="InterPro" id="IPR006015">
    <property type="entry name" value="Universal_stress_UspA"/>
</dbReference>
<dbReference type="OrthoDB" id="9808582at2"/>
<dbReference type="SUPFAM" id="SSF52402">
    <property type="entry name" value="Adenine nucleotide alpha hydrolases-like"/>
    <property type="match status" value="2"/>
</dbReference>